<dbReference type="InterPro" id="IPR051043">
    <property type="entry name" value="Sulfatase_Mod_Factor_Kinase"/>
</dbReference>
<feature type="region of interest" description="Disordered" evidence="1">
    <location>
        <begin position="1"/>
        <end position="35"/>
    </location>
</feature>
<dbReference type="Pfam" id="PF03781">
    <property type="entry name" value="FGE-sulfatase"/>
    <property type="match status" value="1"/>
</dbReference>
<accession>D5UQP9</accession>
<evidence type="ECO:0000313" key="3">
    <source>
        <dbReference type="EMBL" id="ADG76882.1"/>
    </source>
</evidence>
<dbReference type="SUPFAM" id="SSF56436">
    <property type="entry name" value="C-type lectin-like"/>
    <property type="match status" value="1"/>
</dbReference>
<dbReference type="KEGG" id="tpr:Tpau_0229"/>
<feature type="domain" description="Sulfatase-modifying factor enzyme-like" evidence="2">
    <location>
        <begin position="64"/>
        <end position="347"/>
    </location>
</feature>
<gene>
    <name evidence="3" type="ordered locus">Tpau_0229</name>
</gene>
<dbReference type="PANTHER" id="PTHR23150:SF19">
    <property type="entry name" value="FORMYLGLYCINE-GENERATING ENZYME"/>
    <property type="match status" value="1"/>
</dbReference>
<keyword evidence="4" id="KW-1185">Reference proteome</keyword>
<feature type="compositionally biased region" description="Polar residues" evidence="1">
    <location>
        <begin position="7"/>
        <end position="18"/>
    </location>
</feature>
<dbReference type="STRING" id="521096.Tpau_0229"/>
<organism evidence="3 4">
    <name type="scientific">Tsukamurella paurometabola (strain ATCC 8368 / DSM 20162 / CCUG 35730 / CIP 100753 / JCM 10117 / KCTC 9821 / NBRC 16120 / NCIMB 702349 / NCTC 13040)</name>
    <name type="common">Corynebacterium paurometabolum</name>
    <dbReference type="NCBI Taxonomy" id="521096"/>
    <lineage>
        <taxon>Bacteria</taxon>
        <taxon>Bacillati</taxon>
        <taxon>Actinomycetota</taxon>
        <taxon>Actinomycetes</taxon>
        <taxon>Mycobacteriales</taxon>
        <taxon>Tsukamurellaceae</taxon>
        <taxon>Tsukamurella</taxon>
    </lineage>
</organism>
<reference evidence="4" key="1">
    <citation type="submission" date="2010-03" db="EMBL/GenBank/DDBJ databases">
        <title>The complete chromosome of Tsukamurella paurometabola DSM 20162.</title>
        <authorList>
            <consortium name="US DOE Joint Genome Institute (JGI-PGF)"/>
            <person name="Lucas S."/>
            <person name="Copeland A."/>
            <person name="Lapidus A."/>
            <person name="Glavina del Rio T."/>
            <person name="Dalin E."/>
            <person name="Tice H."/>
            <person name="Bruce D."/>
            <person name="Goodwin L."/>
            <person name="Pitluck S."/>
            <person name="Kyrpides N."/>
            <person name="Mavromatis K."/>
            <person name="Ivanova N."/>
            <person name="Mikhailova N."/>
            <person name="Munk A.C."/>
            <person name="Brettin T."/>
            <person name="Detter J.C."/>
            <person name="Tapia R."/>
            <person name="Han C."/>
            <person name="Larimer F."/>
            <person name="Land M."/>
            <person name="Hauser L."/>
            <person name="Markowitz V."/>
            <person name="Cheng J.-F."/>
            <person name="Hugenholtz P."/>
            <person name="Woyke T."/>
            <person name="Wu D."/>
            <person name="Jando M."/>
            <person name="Brambilla E."/>
            <person name="Klenk H.-P."/>
            <person name="Eisen J.A."/>
        </authorList>
    </citation>
    <scope>NUCLEOTIDE SEQUENCE [LARGE SCALE GENOMIC DNA]</scope>
    <source>
        <strain evidence="4">ATCC 8368 / DSM 20162 / CCUG 35730 / CIP 100753 / JCM 10117 / KCTC 9821 / NBRC 16120 / NCIMB 702349 / NCTC 13040</strain>
    </source>
</reference>
<reference evidence="3 4" key="2">
    <citation type="journal article" date="2011" name="Stand. Genomic Sci.">
        <title>Complete genome sequence of Tsukamurella paurometabola type strain (no. 33).</title>
        <authorList>
            <person name="Munk A.C."/>
            <person name="Lapidus A."/>
            <person name="Lucas S."/>
            <person name="Nolan M."/>
            <person name="Tice H."/>
            <person name="Cheng J.F."/>
            <person name="Del Rio T.G."/>
            <person name="Goodwin L."/>
            <person name="Pitluck S."/>
            <person name="Liolios K."/>
            <person name="Huntemann M."/>
            <person name="Ivanova N."/>
            <person name="Mavromatis K."/>
            <person name="Mikhailova N."/>
            <person name="Pati A."/>
            <person name="Chen A."/>
            <person name="Palaniappan K."/>
            <person name="Tapia R."/>
            <person name="Han C."/>
            <person name="Land M."/>
            <person name="Hauser L."/>
            <person name="Chang Y.J."/>
            <person name="Jeffries C.D."/>
            <person name="Brettin T."/>
            <person name="Yasawong M."/>
            <person name="Brambilla E.M."/>
            <person name="Rohde M."/>
            <person name="Sikorski J."/>
            <person name="Goker M."/>
            <person name="Detter J.C."/>
            <person name="Woyke T."/>
            <person name="Bristow J."/>
            <person name="Eisen J.A."/>
            <person name="Markowitz V."/>
            <person name="Hugenholtz P."/>
            <person name="Kyrpides N.C."/>
            <person name="Klenk H.P."/>
        </authorList>
    </citation>
    <scope>NUCLEOTIDE SEQUENCE [LARGE SCALE GENOMIC DNA]</scope>
    <source>
        <strain evidence="4">ATCC 8368 / DSM 20162 / CCUG 35730 / CIP 100753 / JCM 10117 / KCTC 9821 / NBRC 16120 / NCIMB 702349 / NCTC 13040</strain>
    </source>
</reference>
<dbReference type="Proteomes" id="UP000001213">
    <property type="component" value="Chromosome"/>
</dbReference>
<dbReference type="PANTHER" id="PTHR23150">
    <property type="entry name" value="SULFATASE MODIFYING FACTOR 1, 2"/>
    <property type="match status" value="1"/>
</dbReference>
<protein>
    <recommendedName>
        <fullName evidence="2">Sulfatase-modifying factor enzyme-like domain-containing protein</fullName>
    </recommendedName>
</protein>
<evidence type="ECO:0000256" key="1">
    <source>
        <dbReference type="SAM" id="MobiDB-lite"/>
    </source>
</evidence>
<dbReference type="InterPro" id="IPR005532">
    <property type="entry name" value="SUMF_dom"/>
</dbReference>
<dbReference type="AlphaFoldDB" id="D5UQP9"/>
<dbReference type="eggNOG" id="COG1262">
    <property type="taxonomic scope" value="Bacteria"/>
</dbReference>
<name>D5UQP9_TSUPD</name>
<dbReference type="InterPro" id="IPR042095">
    <property type="entry name" value="SUMF_sf"/>
</dbReference>
<proteinExistence type="predicted"/>
<dbReference type="EMBL" id="CP001966">
    <property type="protein sequence ID" value="ADG76882.1"/>
    <property type="molecule type" value="Genomic_DNA"/>
</dbReference>
<sequence>MTDEQKSSCCGTTANAPRTSAGDVGGGRHAAAPDETVAAQARRSVVPTPAAAQTAHAVHDSRQVSIGPKPFLMGDFTGAGIAADEEGPAHPVGVSAYSIDATTVTNAQFARFVDATGYRTTAQQRGSSTVFYSQVAPSATVLDVPDPQAWWWRTVEDAYWRNPFGAGSTAENRPDHPVVHISYFDALAYCAWANRTLPTEAQWECAARGTILGETYPWGGQPPIDGEPLKVNIFRGAFPDQPTTPVGTMPVTSLPPNDIGIYHSVGNVWEWTADAYVPGLYAQRAATTLGPAGTAVDPRSPGDTDRDDFMLRGGSYLCHDSYCNRYRNSARTHATPHTSTSHIGFRTTAPM</sequence>
<dbReference type="Gene3D" id="3.90.1580.10">
    <property type="entry name" value="paralog of FGE (formylglycine-generating enzyme)"/>
    <property type="match status" value="1"/>
</dbReference>
<dbReference type="GO" id="GO:0120147">
    <property type="term" value="F:formylglycine-generating oxidase activity"/>
    <property type="evidence" value="ECO:0007669"/>
    <property type="project" value="TreeGrafter"/>
</dbReference>
<evidence type="ECO:0000259" key="2">
    <source>
        <dbReference type="Pfam" id="PF03781"/>
    </source>
</evidence>
<dbReference type="HOGENOM" id="CLU_012431_4_2_11"/>
<dbReference type="InterPro" id="IPR016187">
    <property type="entry name" value="CTDL_fold"/>
</dbReference>
<evidence type="ECO:0000313" key="4">
    <source>
        <dbReference type="Proteomes" id="UP000001213"/>
    </source>
</evidence>